<keyword evidence="1" id="KW-0808">Transferase</keyword>
<dbReference type="InterPro" id="IPR007484">
    <property type="entry name" value="Peptidase_M28"/>
</dbReference>
<evidence type="ECO:0000313" key="6">
    <source>
        <dbReference type="Proteomes" id="UP000284706"/>
    </source>
</evidence>
<dbReference type="GO" id="GO:0016603">
    <property type="term" value="F:glutaminyl-peptide cyclotransferase activity"/>
    <property type="evidence" value="ECO:0007669"/>
    <property type="project" value="InterPro"/>
</dbReference>
<dbReference type="Pfam" id="PF04389">
    <property type="entry name" value="Peptidase_M28"/>
    <property type="match status" value="1"/>
</dbReference>
<dbReference type="InterPro" id="IPR037457">
    <property type="entry name" value="M28_QC"/>
</dbReference>
<organism evidence="5 6">
    <name type="scientific">Gymnopilus dilepis</name>
    <dbReference type="NCBI Taxonomy" id="231916"/>
    <lineage>
        <taxon>Eukaryota</taxon>
        <taxon>Fungi</taxon>
        <taxon>Dikarya</taxon>
        <taxon>Basidiomycota</taxon>
        <taxon>Agaricomycotina</taxon>
        <taxon>Agaricomycetes</taxon>
        <taxon>Agaricomycetidae</taxon>
        <taxon>Agaricales</taxon>
        <taxon>Agaricineae</taxon>
        <taxon>Hymenogastraceae</taxon>
        <taxon>Gymnopilus</taxon>
    </lineage>
</organism>
<dbReference type="InParanoid" id="A0A409Y553"/>
<dbReference type="OrthoDB" id="3907302at2759"/>
<keyword evidence="3" id="KW-0732">Signal</keyword>
<evidence type="ECO:0000313" key="5">
    <source>
        <dbReference type="EMBL" id="PPQ98123.1"/>
    </source>
</evidence>
<sequence>MDAFPGPCRGNADRISWRNLCLSMLFVLTLLPSLSLQAASLDRRELGPLSSDDISRLISVSDPFKNLDHSNPTSHLSKILIPRPPDTENNTLVRNHIVSTLKALKWHVELDEFTDRTPVGTKRFVNVIATKDPEASRRVVLSAHFDSKYFPTYPQNQFVGATDSAAPCAMMLDLAETLNPLLDKRKERLEQGVEEDDDVADTTLQLIFFDGEEAFVQWTDTDSIYGARHLADKWDTTYISPHQKRRLQYVQATELDGIEHLILLDLLGAPNPLIRSYFLDTAWLFDALVSVERRLGDSGAFEFQNQNDWKSWFRPRTENDPNYGYMGDDHVPFLQRGVSVLHLISEPFPRVWHTLADDASALDAWTLRRWNIMLRVFMSEYLNLQPHDFASRSESSDTVRRSDSELVSLLFH</sequence>
<evidence type="ECO:0000259" key="4">
    <source>
        <dbReference type="Pfam" id="PF04389"/>
    </source>
</evidence>
<dbReference type="PANTHER" id="PTHR12283:SF6">
    <property type="entry name" value="GLUTAMINYL-PEPTIDE CYCLOTRANSFERASE-RELATED"/>
    <property type="match status" value="1"/>
</dbReference>
<dbReference type="EC" id="3.4.-.-" evidence="3"/>
<dbReference type="FunFam" id="3.40.630.10:FF:000081">
    <property type="entry name" value="Peptide hydrolase"/>
    <property type="match status" value="1"/>
</dbReference>
<keyword evidence="3" id="KW-0378">Hydrolase</keyword>
<accession>A0A409Y553</accession>
<keyword evidence="6" id="KW-1185">Reference proteome</keyword>
<evidence type="ECO:0000256" key="1">
    <source>
        <dbReference type="ARBA" id="ARBA00022679"/>
    </source>
</evidence>
<gene>
    <name evidence="5" type="ORF">CVT26_003167</name>
</gene>
<comment type="caution">
    <text evidence="5">The sequence shown here is derived from an EMBL/GenBank/DDBJ whole genome shotgun (WGS) entry which is preliminary data.</text>
</comment>
<dbReference type="AlphaFoldDB" id="A0A409Y553"/>
<dbReference type="GO" id="GO:0008233">
    <property type="term" value="F:peptidase activity"/>
    <property type="evidence" value="ECO:0007669"/>
    <property type="project" value="UniProtKB-KW"/>
</dbReference>
<dbReference type="Proteomes" id="UP000284706">
    <property type="component" value="Unassembled WGS sequence"/>
</dbReference>
<keyword evidence="3" id="KW-0862">Zinc</keyword>
<comment type="similarity">
    <text evidence="3">Belongs to the peptidase M28 family.</text>
</comment>
<feature type="chain" id="PRO_5018814816" description="Peptide hydrolase" evidence="3">
    <location>
        <begin position="36"/>
        <end position="412"/>
    </location>
</feature>
<dbReference type="Gene3D" id="3.40.630.10">
    <property type="entry name" value="Zn peptidases"/>
    <property type="match status" value="1"/>
</dbReference>
<feature type="signal peptide" evidence="3">
    <location>
        <begin position="1"/>
        <end position="35"/>
    </location>
</feature>
<dbReference type="InterPro" id="IPR040234">
    <property type="entry name" value="QC/QCL"/>
</dbReference>
<dbReference type="PANTHER" id="PTHR12283">
    <property type="entry name" value="GLUTAMINYL-PEPTIDE CYCLOTRANSFERASE"/>
    <property type="match status" value="1"/>
</dbReference>
<name>A0A409Y553_9AGAR</name>
<reference evidence="5 6" key="1">
    <citation type="journal article" date="2018" name="Evol. Lett.">
        <title>Horizontal gene cluster transfer increased hallucinogenic mushroom diversity.</title>
        <authorList>
            <person name="Reynolds H.T."/>
            <person name="Vijayakumar V."/>
            <person name="Gluck-Thaler E."/>
            <person name="Korotkin H.B."/>
            <person name="Matheny P.B."/>
            <person name="Slot J.C."/>
        </authorList>
    </citation>
    <scope>NUCLEOTIDE SEQUENCE [LARGE SCALE GENOMIC DNA]</scope>
    <source>
        <strain evidence="5 6">SRW20</strain>
    </source>
</reference>
<dbReference type="GO" id="GO:0008270">
    <property type="term" value="F:zinc ion binding"/>
    <property type="evidence" value="ECO:0007669"/>
    <property type="project" value="TreeGrafter"/>
</dbReference>
<feature type="domain" description="Peptidase M28" evidence="4">
    <location>
        <begin position="126"/>
        <end position="375"/>
    </location>
</feature>
<keyword evidence="2" id="KW-0012">Acyltransferase</keyword>
<keyword evidence="3" id="KW-0479">Metal-binding</keyword>
<protein>
    <recommendedName>
        <fullName evidence="3">Peptide hydrolase</fullName>
        <ecNumber evidence="3">3.4.-.-</ecNumber>
    </recommendedName>
</protein>
<proteinExistence type="inferred from homology"/>
<dbReference type="GO" id="GO:0006508">
    <property type="term" value="P:proteolysis"/>
    <property type="evidence" value="ECO:0007669"/>
    <property type="project" value="UniProtKB-KW"/>
</dbReference>
<dbReference type="SUPFAM" id="SSF53187">
    <property type="entry name" value="Zn-dependent exopeptidases"/>
    <property type="match status" value="1"/>
</dbReference>
<keyword evidence="3" id="KW-0645">Protease</keyword>
<evidence type="ECO:0000256" key="2">
    <source>
        <dbReference type="ARBA" id="ARBA00023315"/>
    </source>
</evidence>
<evidence type="ECO:0000256" key="3">
    <source>
        <dbReference type="RuleBase" id="RU361240"/>
    </source>
</evidence>
<dbReference type="STRING" id="231916.A0A409Y553"/>
<dbReference type="CDD" id="cd03880">
    <property type="entry name" value="M28_QC_like"/>
    <property type="match status" value="1"/>
</dbReference>
<dbReference type="EMBL" id="NHYE01001142">
    <property type="protein sequence ID" value="PPQ98123.1"/>
    <property type="molecule type" value="Genomic_DNA"/>
</dbReference>